<evidence type="ECO:0000313" key="3">
    <source>
        <dbReference type="EnsemblPlants" id="OPUNC10G04510.1"/>
    </source>
</evidence>
<keyword evidence="2" id="KW-1133">Transmembrane helix</keyword>
<dbReference type="HOGENOM" id="CLU_1848341_0_0_1"/>
<reference evidence="3" key="1">
    <citation type="submission" date="2015-04" db="UniProtKB">
        <authorList>
            <consortium name="EnsemblPlants"/>
        </authorList>
    </citation>
    <scope>IDENTIFICATION</scope>
</reference>
<protein>
    <submittedName>
        <fullName evidence="3">Uncharacterized protein</fullName>
    </submittedName>
</protein>
<evidence type="ECO:0000256" key="2">
    <source>
        <dbReference type="SAM" id="Phobius"/>
    </source>
</evidence>
<keyword evidence="2" id="KW-0472">Membrane</keyword>
<proteinExistence type="predicted"/>
<evidence type="ECO:0000256" key="1">
    <source>
        <dbReference type="SAM" id="MobiDB-lite"/>
    </source>
</evidence>
<dbReference type="EnsemblPlants" id="OPUNC10G04510.1">
    <property type="protein sequence ID" value="OPUNC10G04510.1"/>
    <property type="gene ID" value="OPUNC10G04510"/>
</dbReference>
<feature type="region of interest" description="Disordered" evidence="1">
    <location>
        <begin position="1"/>
        <end position="35"/>
    </location>
</feature>
<name>A0A0E0M6B1_ORYPU</name>
<accession>A0A0E0M6B1</accession>
<keyword evidence="2" id="KW-0812">Transmembrane</keyword>
<evidence type="ECO:0000313" key="4">
    <source>
        <dbReference type="Proteomes" id="UP000026962"/>
    </source>
</evidence>
<dbReference type="AlphaFoldDB" id="A0A0E0M6B1"/>
<feature type="transmembrane region" description="Helical" evidence="2">
    <location>
        <begin position="78"/>
        <end position="98"/>
    </location>
</feature>
<reference evidence="3" key="2">
    <citation type="submission" date="2018-05" db="EMBL/GenBank/DDBJ databases">
        <title>OpunRS2 (Oryza punctata Reference Sequence Version 2).</title>
        <authorList>
            <person name="Zhang J."/>
            <person name="Kudrna D."/>
            <person name="Lee S."/>
            <person name="Talag J."/>
            <person name="Welchert J."/>
            <person name="Wing R.A."/>
        </authorList>
    </citation>
    <scope>NUCLEOTIDE SEQUENCE [LARGE SCALE GENOMIC DNA]</scope>
</reference>
<dbReference type="Proteomes" id="UP000026962">
    <property type="component" value="Chromosome 10"/>
</dbReference>
<dbReference type="Gramene" id="OPUNC10G04510.1">
    <property type="protein sequence ID" value="OPUNC10G04510.1"/>
    <property type="gene ID" value="OPUNC10G04510"/>
</dbReference>
<sequence>MVAAKGWCSSSVGDHGTGGSVERGSATQGVLRRQPGSAATATEAQRCIPSLAPAASGAIGGGAAAMVARGHPNRRGTFSSWAFATLYWVAVWSGLYGHPLGWWRVLVADEYANHRCEAVFLLIVLAPIVFISVLKAMLE</sequence>
<feature type="transmembrane region" description="Helical" evidence="2">
    <location>
        <begin position="118"/>
        <end position="138"/>
    </location>
</feature>
<organism evidence="3">
    <name type="scientific">Oryza punctata</name>
    <name type="common">Red rice</name>
    <dbReference type="NCBI Taxonomy" id="4537"/>
    <lineage>
        <taxon>Eukaryota</taxon>
        <taxon>Viridiplantae</taxon>
        <taxon>Streptophyta</taxon>
        <taxon>Embryophyta</taxon>
        <taxon>Tracheophyta</taxon>
        <taxon>Spermatophyta</taxon>
        <taxon>Magnoliopsida</taxon>
        <taxon>Liliopsida</taxon>
        <taxon>Poales</taxon>
        <taxon>Poaceae</taxon>
        <taxon>BOP clade</taxon>
        <taxon>Oryzoideae</taxon>
        <taxon>Oryzeae</taxon>
        <taxon>Oryzinae</taxon>
        <taxon>Oryza</taxon>
    </lineage>
</organism>
<keyword evidence="4" id="KW-1185">Reference proteome</keyword>